<keyword evidence="1" id="KW-0677">Repeat</keyword>
<accession>T1BL12</accession>
<gene>
    <name evidence="3" type="ORF">B1A_06996</name>
</gene>
<evidence type="ECO:0000256" key="1">
    <source>
        <dbReference type="ARBA" id="ARBA00022737"/>
    </source>
</evidence>
<reference evidence="3" key="1">
    <citation type="submission" date="2013-08" db="EMBL/GenBank/DDBJ databases">
        <authorList>
            <person name="Mendez C."/>
            <person name="Richter M."/>
            <person name="Ferrer M."/>
            <person name="Sanchez J."/>
        </authorList>
    </citation>
    <scope>NUCLEOTIDE SEQUENCE</scope>
</reference>
<dbReference type="AlphaFoldDB" id="T1BL12"/>
<evidence type="ECO:0000313" key="3">
    <source>
        <dbReference type="EMBL" id="EQD69198.1"/>
    </source>
</evidence>
<dbReference type="Pfam" id="PF25023">
    <property type="entry name" value="TEN_YD-shell"/>
    <property type="match status" value="1"/>
</dbReference>
<reference evidence="3" key="2">
    <citation type="journal article" date="2014" name="ISME J.">
        <title>Microbial stratification in low pH oxic and suboxic macroscopic growths along an acid mine drainage.</title>
        <authorList>
            <person name="Mendez-Garcia C."/>
            <person name="Mesa V."/>
            <person name="Sprenger R.R."/>
            <person name="Richter M."/>
            <person name="Diez M.S."/>
            <person name="Solano J."/>
            <person name="Bargiela R."/>
            <person name="Golyshina O.V."/>
            <person name="Manteca A."/>
            <person name="Ramos J.L."/>
            <person name="Gallego J.R."/>
            <person name="Llorente I."/>
            <person name="Martins Dos Santos V.A."/>
            <person name="Jensen O.N."/>
            <person name="Pelaez A.I."/>
            <person name="Sanchez J."/>
            <person name="Ferrer M."/>
        </authorList>
    </citation>
    <scope>NUCLEOTIDE SEQUENCE</scope>
</reference>
<dbReference type="InterPro" id="IPR056823">
    <property type="entry name" value="TEN-like_YD-shell"/>
</dbReference>
<sequence length="160" mass="16988">YDADGNLITVVPPGEPAHDFTYDAVNQTASDTSPTVTGSAPLAFHYTYNLDRQLTGIAYLDGTTVSLNYDGGGRLSQVSLPGLGSYLYSYDASTGQMSSISAPDNELLSESWDGFLNTQTQWSGAVSGTVARSFDSNLQLSAISVDGANTQQYTYDSNGR</sequence>
<evidence type="ECO:0000259" key="2">
    <source>
        <dbReference type="Pfam" id="PF25023"/>
    </source>
</evidence>
<name>T1BL12_9ZZZZ</name>
<feature type="non-terminal residue" evidence="3">
    <location>
        <position position="160"/>
    </location>
</feature>
<organism evidence="3">
    <name type="scientific">mine drainage metagenome</name>
    <dbReference type="NCBI Taxonomy" id="410659"/>
    <lineage>
        <taxon>unclassified sequences</taxon>
        <taxon>metagenomes</taxon>
        <taxon>ecological metagenomes</taxon>
    </lineage>
</organism>
<dbReference type="EMBL" id="AUZX01005059">
    <property type="protein sequence ID" value="EQD69198.1"/>
    <property type="molecule type" value="Genomic_DNA"/>
</dbReference>
<feature type="domain" description="Teneurin-like YD-shell" evidence="2">
    <location>
        <begin position="1"/>
        <end position="157"/>
    </location>
</feature>
<proteinExistence type="predicted"/>
<protein>
    <submittedName>
        <fullName evidence="3">YD repeat protein</fullName>
    </submittedName>
</protein>
<comment type="caution">
    <text evidence="3">The sequence shown here is derived from an EMBL/GenBank/DDBJ whole genome shotgun (WGS) entry which is preliminary data.</text>
</comment>
<dbReference type="Gene3D" id="2.180.10.10">
    <property type="entry name" value="RHS repeat-associated core"/>
    <property type="match status" value="1"/>
</dbReference>
<feature type="non-terminal residue" evidence="3">
    <location>
        <position position="1"/>
    </location>
</feature>